<proteinExistence type="predicted"/>
<accession>A0AAE3LK75</accession>
<reference evidence="1 2" key="1">
    <citation type="journal article" date="2021" name="ISME Commun">
        <title>Automated analysis of genomic sequences facilitates high-throughput and comprehensive description of bacteria.</title>
        <authorList>
            <person name="Hitch T.C.A."/>
        </authorList>
    </citation>
    <scope>NUCLEOTIDE SEQUENCE [LARGE SCALE GENOMIC DNA]</scope>
    <source>
        <strain evidence="1 2">Sanger_31</strain>
    </source>
</reference>
<name>A0AAE3LK75_9FIRM</name>
<comment type="caution">
    <text evidence="1">The sequence shown here is derived from an EMBL/GenBank/DDBJ whole genome shotgun (WGS) entry which is preliminary data.</text>
</comment>
<dbReference type="AlphaFoldDB" id="A0AAE3LK75"/>
<dbReference type="RefSeq" id="WP_022287268.1">
    <property type="nucleotide sequence ID" value="NZ_JAOQJZ010000004.1"/>
</dbReference>
<dbReference type="EMBL" id="JAOQJZ010000004">
    <property type="protein sequence ID" value="MCU6705432.1"/>
    <property type="molecule type" value="Genomic_DNA"/>
</dbReference>
<gene>
    <name evidence="1" type="ORF">OCV57_05780</name>
</gene>
<keyword evidence="2" id="KW-1185">Reference proteome</keyword>
<sequence length="93" mass="10512">MAEEKKAFFTYKGVPLVRKGNNIYFGNMYDEFVVMIEILSTEKVGGIDVANKVRIRKFATDSTLPPNKQIVKVAEKSSLYEALDFACAWLKVS</sequence>
<protein>
    <submittedName>
        <fullName evidence="1">Uncharacterized protein</fullName>
    </submittedName>
</protein>
<evidence type="ECO:0000313" key="2">
    <source>
        <dbReference type="Proteomes" id="UP001208131"/>
    </source>
</evidence>
<organism evidence="1 2">
    <name type="scientific">Hominimerdicola aceti</name>
    <dbReference type="NCBI Taxonomy" id="2981726"/>
    <lineage>
        <taxon>Bacteria</taxon>
        <taxon>Bacillati</taxon>
        <taxon>Bacillota</taxon>
        <taxon>Clostridia</taxon>
        <taxon>Eubacteriales</taxon>
        <taxon>Oscillospiraceae</taxon>
        <taxon>Hominimerdicola</taxon>
    </lineage>
</organism>
<evidence type="ECO:0000313" key="1">
    <source>
        <dbReference type="EMBL" id="MCU6705432.1"/>
    </source>
</evidence>
<dbReference type="Proteomes" id="UP001208131">
    <property type="component" value="Unassembled WGS sequence"/>
</dbReference>